<feature type="compositionally biased region" description="Polar residues" evidence="1">
    <location>
        <begin position="48"/>
        <end position="62"/>
    </location>
</feature>
<dbReference type="Proteomes" id="UP000037696">
    <property type="component" value="Unassembled WGS sequence"/>
</dbReference>
<gene>
    <name evidence="2" type="ORF">ACN38_g2839</name>
</gene>
<name>A0A0N0RZJ8_9EURO</name>
<protein>
    <submittedName>
        <fullName evidence="2">Uncharacterized protein</fullName>
    </submittedName>
</protein>
<proteinExistence type="predicted"/>
<comment type="caution">
    <text evidence="2">The sequence shown here is derived from an EMBL/GenBank/DDBJ whole genome shotgun (WGS) entry which is preliminary data.</text>
</comment>
<keyword evidence="3" id="KW-1185">Reference proteome</keyword>
<evidence type="ECO:0000313" key="2">
    <source>
        <dbReference type="EMBL" id="KOS46222.1"/>
    </source>
</evidence>
<reference evidence="2 3" key="1">
    <citation type="submission" date="2015-08" db="EMBL/GenBank/DDBJ databases">
        <title>Genome sequencing of Penicillium nordicum.</title>
        <authorList>
            <person name="Nguyen H.D."/>
            <person name="Seifert K.A."/>
        </authorList>
    </citation>
    <scope>NUCLEOTIDE SEQUENCE [LARGE SCALE GENOMIC DNA]</scope>
    <source>
        <strain evidence="2 3">DAOMC 185683</strain>
    </source>
</reference>
<accession>A0A0N0RZJ8</accession>
<evidence type="ECO:0000313" key="3">
    <source>
        <dbReference type="Proteomes" id="UP000037696"/>
    </source>
</evidence>
<organism evidence="2 3">
    <name type="scientific">Penicillium nordicum</name>
    <dbReference type="NCBI Taxonomy" id="229535"/>
    <lineage>
        <taxon>Eukaryota</taxon>
        <taxon>Fungi</taxon>
        <taxon>Dikarya</taxon>
        <taxon>Ascomycota</taxon>
        <taxon>Pezizomycotina</taxon>
        <taxon>Eurotiomycetes</taxon>
        <taxon>Eurotiomycetidae</taxon>
        <taxon>Eurotiales</taxon>
        <taxon>Aspergillaceae</taxon>
        <taxon>Penicillium</taxon>
    </lineage>
</organism>
<evidence type="ECO:0000256" key="1">
    <source>
        <dbReference type="SAM" id="MobiDB-lite"/>
    </source>
</evidence>
<feature type="compositionally biased region" description="Basic residues" evidence="1">
    <location>
        <begin position="65"/>
        <end position="81"/>
    </location>
</feature>
<sequence length="113" mass="12954">MTNHNLLTTSRPHQFIKCNVSLPSIFPHADETVVSTQIRRDKTHNMTHTKITSMQQDCHNPQTPKKAKKKKKKHPHTHTHTHKETTKSQGEKATSPSIIHTPEGTTGRRSWNH</sequence>
<feature type="compositionally biased region" description="Polar residues" evidence="1">
    <location>
        <begin position="91"/>
        <end position="113"/>
    </location>
</feature>
<dbReference type="AlphaFoldDB" id="A0A0N0RZJ8"/>
<dbReference type="EMBL" id="LHQQ01000032">
    <property type="protein sequence ID" value="KOS46222.1"/>
    <property type="molecule type" value="Genomic_DNA"/>
</dbReference>
<feature type="region of interest" description="Disordered" evidence="1">
    <location>
        <begin position="39"/>
        <end position="113"/>
    </location>
</feature>
<dbReference type="OrthoDB" id="10582173at2759"/>